<dbReference type="CDD" id="cd03134">
    <property type="entry name" value="GATase1_PfpI_like"/>
    <property type="match status" value="1"/>
</dbReference>
<dbReference type="InterPro" id="IPR002818">
    <property type="entry name" value="DJ-1/PfpI"/>
</dbReference>
<dbReference type="EMBL" id="PGTN01000025">
    <property type="protein sequence ID" value="PJF48073.1"/>
    <property type="molecule type" value="Genomic_DNA"/>
</dbReference>
<dbReference type="PANTHER" id="PTHR42733">
    <property type="entry name" value="DJ-1 PROTEIN"/>
    <property type="match status" value="1"/>
</dbReference>
<dbReference type="InterPro" id="IPR006286">
    <property type="entry name" value="C56_PfpI-like"/>
</dbReference>
<dbReference type="GO" id="GO:0016740">
    <property type="term" value="F:transferase activity"/>
    <property type="evidence" value="ECO:0007669"/>
    <property type="project" value="UniProtKB-KW"/>
</dbReference>
<dbReference type="PROSITE" id="PS51276">
    <property type="entry name" value="PEPTIDASE_C56_PFPI"/>
    <property type="match status" value="1"/>
</dbReference>
<accession>A0A2M8QE38</accession>
<proteinExistence type="inferred from homology"/>
<dbReference type="AlphaFoldDB" id="A0A2M8QE38"/>
<protein>
    <submittedName>
        <fullName evidence="3">Type 1 glutamine amidotransferase</fullName>
    </submittedName>
</protein>
<evidence type="ECO:0000259" key="2">
    <source>
        <dbReference type="Pfam" id="PF01965"/>
    </source>
</evidence>
<keyword evidence="3" id="KW-0315">Glutamine amidotransferase</keyword>
<keyword evidence="3" id="KW-0808">Transferase</keyword>
<gene>
    <name evidence="3" type="ORF">CUN48_05390</name>
</gene>
<evidence type="ECO:0000313" key="4">
    <source>
        <dbReference type="Proteomes" id="UP000230790"/>
    </source>
</evidence>
<reference evidence="3 4" key="1">
    <citation type="submission" date="2017-11" db="EMBL/GenBank/DDBJ databases">
        <title>Evolution of Phototrophy in the Chloroflexi Phylum Driven by Horizontal Gene Transfer.</title>
        <authorList>
            <person name="Ward L.M."/>
            <person name="Hemp J."/>
            <person name="Shih P.M."/>
            <person name="Mcglynn S.E."/>
            <person name="Fischer W."/>
        </authorList>
    </citation>
    <scope>NUCLEOTIDE SEQUENCE [LARGE SCALE GENOMIC DNA]</scope>
    <source>
        <strain evidence="3">JP3_7</strain>
    </source>
</reference>
<dbReference type="Gene3D" id="3.40.50.880">
    <property type="match status" value="1"/>
</dbReference>
<dbReference type="InterPro" id="IPR029062">
    <property type="entry name" value="Class_I_gatase-like"/>
</dbReference>
<dbReference type="PANTHER" id="PTHR42733:SF13">
    <property type="entry name" value="DJ-1_PFPI DOMAIN-CONTAINING PROTEIN"/>
    <property type="match status" value="1"/>
</dbReference>
<dbReference type="Pfam" id="PF01965">
    <property type="entry name" value="DJ-1_PfpI"/>
    <property type="match status" value="1"/>
</dbReference>
<sequence>MRLKDKRIAFCVEEGFEDLEFWAVYMRLREEGARVTVVAPKAGVTFHSKSGGLTATSEAAADAIAARDMDAVIVPGGWAPDKLRRYESVKHLVRDAYAQGKIIGMICHAGWVGISAGIVKGHRATGSIAIKDDLENAGATWCDAPALRDGNLVWGRVVADIPDFNRELVRAIAET</sequence>
<name>A0A2M8QE38_9CHLR</name>
<feature type="domain" description="DJ-1/PfpI" evidence="2">
    <location>
        <begin position="6"/>
        <end position="170"/>
    </location>
</feature>
<dbReference type="Proteomes" id="UP000230790">
    <property type="component" value="Unassembled WGS sequence"/>
</dbReference>
<evidence type="ECO:0000313" key="3">
    <source>
        <dbReference type="EMBL" id="PJF48073.1"/>
    </source>
</evidence>
<dbReference type="SUPFAM" id="SSF52317">
    <property type="entry name" value="Class I glutamine amidotransferase-like"/>
    <property type="match status" value="1"/>
</dbReference>
<organism evidence="3 4">
    <name type="scientific">Candidatus Thermofonsia Clade 3 bacterium</name>
    <dbReference type="NCBI Taxonomy" id="2364212"/>
    <lineage>
        <taxon>Bacteria</taxon>
        <taxon>Bacillati</taxon>
        <taxon>Chloroflexota</taxon>
        <taxon>Candidatus Thermofontia</taxon>
        <taxon>Candidatus Thermofonsia Clade 3</taxon>
    </lineage>
</organism>
<comment type="caution">
    <text evidence="3">The sequence shown here is derived from an EMBL/GenBank/DDBJ whole genome shotgun (WGS) entry which is preliminary data.</text>
</comment>
<comment type="similarity">
    <text evidence="1">Belongs to the peptidase C56 family.</text>
</comment>
<evidence type="ECO:0000256" key="1">
    <source>
        <dbReference type="ARBA" id="ARBA00008542"/>
    </source>
</evidence>